<keyword evidence="2" id="KW-1185">Reference proteome</keyword>
<gene>
    <name evidence="1" type="ORF">HNR48_001853</name>
</gene>
<reference evidence="1 2" key="1">
    <citation type="submission" date="2020-08" db="EMBL/GenBank/DDBJ databases">
        <title>Genomic Encyclopedia of Type Strains, Phase IV (KMG-IV): sequencing the most valuable type-strain genomes for metagenomic binning, comparative biology and taxonomic classification.</title>
        <authorList>
            <person name="Goeker M."/>
        </authorList>
    </citation>
    <scope>NUCLEOTIDE SEQUENCE [LARGE SCALE GENOMIC DNA]</scope>
    <source>
        <strain evidence="1 2">DSM 22368</strain>
    </source>
</reference>
<evidence type="ECO:0000313" key="2">
    <source>
        <dbReference type="Proteomes" id="UP000528457"/>
    </source>
</evidence>
<dbReference type="InParanoid" id="A0A7X0MVM9"/>
<protein>
    <submittedName>
        <fullName evidence="1">Uncharacterized protein</fullName>
    </submittedName>
</protein>
<organism evidence="1 2">
    <name type="scientific">Pseudoteredinibacter isoporae</name>
    <dbReference type="NCBI Taxonomy" id="570281"/>
    <lineage>
        <taxon>Bacteria</taxon>
        <taxon>Pseudomonadati</taxon>
        <taxon>Pseudomonadota</taxon>
        <taxon>Gammaproteobacteria</taxon>
        <taxon>Cellvibrionales</taxon>
        <taxon>Cellvibrionaceae</taxon>
        <taxon>Pseudoteredinibacter</taxon>
    </lineage>
</organism>
<proteinExistence type="predicted"/>
<accession>A0A7X0MVM9</accession>
<name>A0A7X0MVM9_9GAMM</name>
<dbReference type="EMBL" id="JACHHT010000002">
    <property type="protein sequence ID" value="MBB6521568.1"/>
    <property type="molecule type" value="Genomic_DNA"/>
</dbReference>
<dbReference type="Proteomes" id="UP000528457">
    <property type="component" value="Unassembled WGS sequence"/>
</dbReference>
<dbReference type="AlphaFoldDB" id="A0A7X0MVM9"/>
<evidence type="ECO:0000313" key="1">
    <source>
        <dbReference type="EMBL" id="MBB6521568.1"/>
    </source>
</evidence>
<sequence>MNHLPAEPKPLSEMPLDQQHFKMLCLAVEKAHALHTGKSGRLLMNFELREGSDSGHLPRVRPLGSLTFIVDEAYLKASDFYLYYDPDKSQDLPLLAELDKDNNRFVAATKTLLEHQSSLHGSIAVPVARLSALRGLHYVKDSVCLQMYEIDFDRLFDADAELAGRLRQSLLEKYRRFYDFDAIAERSSQYEEVARRFLEEG</sequence>
<comment type="caution">
    <text evidence="1">The sequence shown here is derived from an EMBL/GenBank/DDBJ whole genome shotgun (WGS) entry which is preliminary data.</text>
</comment>
<dbReference type="RefSeq" id="WP_166844337.1">
    <property type="nucleotide sequence ID" value="NZ_JAAONY010000002.1"/>
</dbReference>